<dbReference type="InterPro" id="IPR050190">
    <property type="entry name" value="UPF0213_domain"/>
</dbReference>
<dbReference type="EMBL" id="PFLC01000053">
    <property type="protein sequence ID" value="PIY62107.1"/>
    <property type="molecule type" value="Genomic_DNA"/>
</dbReference>
<protein>
    <recommendedName>
        <fullName evidence="3">GIY-YIG domain-containing protein</fullName>
    </recommendedName>
</protein>
<dbReference type="AlphaFoldDB" id="A0A2M7Q9B1"/>
<name>A0A2M7Q9B1_9BACT</name>
<evidence type="ECO:0008006" key="3">
    <source>
        <dbReference type="Google" id="ProtNLM"/>
    </source>
</evidence>
<dbReference type="InterPro" id="IPR035901">
    <property type="entry name" value="GIY-YIG_endonuc_sf"/>
</dbReference>
<reference evidence="2" key="1">
    <citation type="submission" date="2017-09" db="EMBL/GenBank/DDBJ databases">
        <title>Depth-based differentiation of microbial function through sediment-hosted aquifers and enrichment of novel symbionts in the deep terrestrial subsurface.</title>
        <authorList>
            <person name="Probst A.J."/>
            <person name="Ladd B."/>
            <person name="Jarett J.K."/>
            <person name="Geller-Mcgrath D.E."/>
            <person name="Sieber C.M.K."/>
            <person name="Emerson J.B."/>
            <person name="Anantharaman K."/>
            <person name="Thomas B.C."/>
            <person name="Malmstrom R."/>
            <person name="Stieglmeier M."/>
            <person name="Klingl A."/>
            <person name="Woyke T."/>
            <person name="Ryan C.M."/>
            <person name="Banfield J.F."/>
        </authorList>
    </citation>
    <scope>NUCLEOTIDE SEQUENCE [LARGE SCALE GENOMIC DNA]</scope>
</reference>
<sequence>MVRCADGSLFTGVTFELDDTLLKINSGRGPQYTRTRCPAFLVYSEEFMNVSDAERRAESIRQLGRRDKEGLLSESSLAVLE</sequence>
<dbReference type="PANTHER" id="PTHR34477">
    <property type="entry name" value="UPF0213 PROTEIN YHBQ"/>
    <property type="match status" value="1"/>
</dbReference>
<dbReference type="Proteomes" id="UP000230973">
    <property type="component" value="Unassembled WGS sequence"/>
</dbReference>
<dbReference type="PANTHER" id="PTHR34477:SF1">
    <property type="entry name" value="UPF0213 PROTEIN YHBQ"/>
    <property type="match status" value="1"/>
</dbReference>
<comment type="caution">
    <text evidence="1">The sequence shown here is derived from an EMBL/GenBank/DDBJ whole genome shotgun (WGS) entry which is preliminary data.</text>
</comment>
<evidence type="ECO:0000313" key="1">
    <source>
        <dbReference type="EMBL" id="PIY62107.1"/>
    </source>
</evidence>
<evidence type="ECO:0000313" key="2">
    <source>
        <dbReference type="Proteomes" id="UP000230973"/>
    </source>
</evidence>
<accession>A0A2M7Q9B1</accession>
<gene>
    <name evidence="1" type="ORF">COY93_04055</name>
</gene>
<dbReference type="Gene3D" id="3.40.1440.10">
    <property type="entry name" value="GIY-YIG endonuclease"/>
    <property type="match status" value="1"/>
</dbReference>
<organism evidence="1 2">
    <name type="scientific">Candidatus Uhrbacteria bacterium CG_4_10_14_0_8_um_filter_58_22</name>
    <dbReference type="NCBI Taxonomy" id="1975029"/>
    <lineage>
        <taxon>Bacteria</taxon>
        <taxon>Candidatus Uhriibacteriota</taxon>
    </lineage>
</organism>
<proteinExistence type="predicted"/>